<reference evidence="1 2" key="1">
    <citation type="journal article" date="2016" name="Nat. Commun.">
        <title>Thousands of microbial genomes shed light on interconnected biogeochemical processes in an aquifer system.</title>
        <authorList>
            <person name="Anantharaman K."/>
            <person name="Brown C.T."/>
            <person name="Hug L.A."/>
            <person name="Sharon I."/>
            <person name="Castelle C.J."/>
            <person name="Probst A.J."/>
            <person name="Thomas B.C."/>
            <person name="Singh A."/>
            <person name="Wilkins M.J."/>
            <person name="Karaoz U."/>
            <person name="Brodie E.L."/>
            <person name="Williams K.H."/>
            <person name="Hubbard S.S."/>
            <person name="Banfield J.F."/>
        </authorList>
    </citation>
    <scope>NUCLEOTIDE SEQUENCE [LARGE SCALE GENOMIC DNA]</scope>
</reference>
<evidence type="ECO:0000313" key="2">
    <source>
        <dbReference type="Proteomes" id="UP000179237"/>
    </source>
</evidence>
<dbReference type="AlphaFoldDB" id="A0A1F5FTN1"/>
<sequence length="125" mass="14657">MDPVTQKDFQKFTKEIIEIIKDNGLNSEARLGKVIDNKSKESEARLSKVIKKQFKFYSEQLADKVEYQVEEAVKELKSENLNFKDEIISELKDIRQETSVNTSHRKILTDHETRLTKVENHIFSN</sequence>
<dbReference type="Proteomes" id="UP000179237">
    <property type="component" value="Unassembled WGS sequence"/>
</dbReference>
<dbReference type="EMBL" id="MFAQ01000033">
    <property type="protein sequence ID" value="OGD82976.1"/>
    <property type="molecule type" value="Genomic_DNA"/>
</dbReference>
<comment type="caution">
    <text evidence="1">The sequence shown here is derived from an EMBL/GenBank/DDBJ whole genome shotgun (WGS) entry which is preliminary data.</text>
</comment>
<organism evidence="1 2">
    <name type="scientific">Candidatus Collierbacteria bacterium RIFOXYD1_FULL_40_9</name>
    <dbReference type="NCBI Taxonomy" id="1817731"/>
    <lineage>
        <taxon>Bacteria</taxon>
        <taxon>Candidatus Collieribacteriota</taxon>
    </lineage>
</organism>
<evidence type="ECO:0000313" key="1">
    <source>
        <dbReference type="EMBL" id="OGD82976.1"/>
    </source>
</evidence>
<protein>
    <submittedName>
        <fullName evidence="1">Uncharacterized protein</fullName>
    </submittedName>
</protein>
<proteinExistence type="predicted"/>
<name>A0A1F5FTN1_9BACT</name>
<accession>A0A1F5FTN1</accession>
<gene>
    <name evidence="1" type="ORF">A2572_03485</name>
</gene>